<keyword evidence="1" id="KW-0805">Transcription regulation</keyword>
<name>A0A7R6PYT3_9BACT</name>
<keyword evidence="3" id="KW-0804">Transcription</keyword>
<accession>A0A7R6PYT3</accession>
<organism evidence="5 6">
    <name type="scientific">Thermotomaculum hydrothermale</name>
    <dbReference type="NCBI Taxonomy" id="981385"/>
    <lineage>
        <taxon>Bacteria</taxon>
        <taxon>Pseudomonadati</taxon>
        <taxon>Acidobacteriota</taxon>
        <taxon>Holophagae</taxon>
        <taxon>Thermotomaculales</taxon>
        <taxon>Thermotomaculaceae</taxon>
        <taxon>Thermotomaculum</taxon>
    </lineage>
</organism>
<dbReference type="Pfam" id="PF01022">
    <property type="entry name" value="HTH_5"/>
    <property type="match status" value="1"/>
</dbReference>
<dbReference type="PANTHER" id="PTHR33154:SF33">
    <property type="entry name" value="TRANSCRIPTIONAL REPRESSOR SDPR"/>
    <property type="match status" value="1"/>
</dbReference>
<dbReference type="SMART" id="SM00418">
    <property type="entry name" value="HTH_ARSR"/>
    <property type="match status" value="1"/>
</dbReference>
<dbReference type="InterPro" id="IPR011991">
    <property type="entry name" value="ArsR-like_HTH"/>
</dbReference>
<dbReference type="PROSITE" id="PS50987">
    <property type="entry name" value="HTH_ARSR_2"/>
    <property type="match status" value="1"/>
</dbReference>
<dbReference type="NCBIfam" id="NF033788">
    <property type="entry name" value="HTH_metalloreg"/>
    <property type="match status" value="1"/>
</dbReference>
<dbReference type="PRINTS" id="PR00778">
    <property type="entry name" value="HTHARSR"/>
</dbReference>
<feature type="domain" description="HTH arsR-type" evidence="4">
    <location>
        <begin position="1"/>
        <end position="94"/>
    </location>
</feature>
<evidence type="ECO:0000313" key="5">
    <source>
        <dbReference type="EMBL" id="BBB33350.1"/>
    </source>
</evidence>
<dbReference type="GO" id="GO:0003677">
    <property type="term" value="F:DNA binding"/>
    <property type="evidence" value="ECO:0007669"/>
    <property type="project" value="UniProtKB-KW"/>
</dbReference>
<dbReference type="InterPro" id="IPR051081">
    <property type="entry name" value="HTH_MetalResp_TranReg"/>
</dbReference>
<protein>
    <submittedName>
        <fullName evidence="5">ArsR family transcriptional regulator</fullName>
    </submittedName>
</protein>
<dbReference type="CDD" id="cd00090">
    <property type="entry name" value="HTH_ARSR"/>
    <property type="match status" value="1"/>
</dbReference>
<dbReference type="PANTHER" id="PTHR33154">
    <property type="entry name" value="TRANSCRIPTIONAL REGULATOR, ARSR FAMILY"/>
    <property type="match status" value="1"/>
</dbReference>
<dbReference type="AlphaFoldDB" id="A0A7R6PYT3"/>
<dbReference type="KEGG" id="thyd:TTHT_1895"/>
<keyword evidence="2" id="KW-0238">DNA-binding</keyword>
<evidence type="ECO:0000256" key="3">
    <source>
        <dbReference type="ARBA" id="ARBA00023163"/>
    </source>
</evidence>
<evidence type="ECO:0000256" key="1">
    <source>
        <dbReference type="ARBA" id="ARBA00023015"/>
    </source>
</evidence>
<evidence type="ECO:0000313" key="6">
    <source>
        <dbReference type="Proteomes" id="UP000595564"/>
    </source>
</evidence>
<evidence type="ECO:0000256" key="2">
    <source>
        <dbReference type="ARBA" id="ARBA00023125"/>
    </source>
</evidence>
<dbReference type="SUPFAM" id="SSF46785">
    <property type="entry name" value="Winged helix' DNA-binding domain"/>
    <property type="match status" value="1"/>
</dbReference>
<dbReference type="InterPro" id="IPR001845">
    <property type="entry name" value="HTH_ArsR_DNA-bd_dom"/>
</dbReference>
<dbReference type="RefSeq" id="WP_201327657.1">
    <property type="nucleotide sequence ID" value="NZ_AP017470.1"/>
</dbReference>
<gene>
    <name evidence="5" type="ORF">TTHT_1895</name>
</gene>
<dbReference type="InterPro" id="IPR036390">
    <property type="entry name" value="WH_DNA-bd_sf"/>
</dbReference>
<sequence>MNNLNFNSQVFKALGDPNRLAIVLMLSIREMCVCEIVDILPVSFSTISSHLKILQNANIVEGRRDGKWVFYKLSNDEFVLDLIKLLKNHFERSKDFKNLADIVNKVSKESCSIKLDRGQE</sequence>
<dbReference type="EMBL" id="AP017470">
    <property type="protein sequence ID" value="BBB33350.1"/>
    <property type="molecule type" value="Genomic_DNA"/>
</dbReference>
<dbReference type="Gene3D" id="1.10.10.10">
    <property type="entry name" value="Winged helix-like DNA-binding domain superfamily/Winged helix DNA-binding domain"/>
    <property type="match status" value="1"/>
</dbReference>
<dbReference type="Proteomes" id="UP000595564">
    <property type="component" value="Chromosome"/>
</dbReference>
<dbReference type="GO" id="GO:0003700">
    <property type="term" value="F:DNA-binding transcription factor activity"/>
    <property type="evidence" value="ECO:0007669"/>
    <property type="project" value="InterPro"/>
</dbReference>
<proteinExistence type="predicted"/>
<reference evidence="5 6" key="1">
    <citation type="journal article" date="2012" name="Extremophiles">
        <title>Thermotomaculum hydrothermale gen. nov., sp. nov., a novel heterotrophic thermophile within the phylum Acidobacteria from a deep-sea hydrothermal vent chimney in the Southern Okinawa Trough.</title>
        <authorList>
            <person name="Izumi H."/>
            <person name="Nunoura T."/>
            <person name="Miyazaki M."/>
            <person name="Mino S."/>
            <person name="Toki T."/>
            <person name="Takai K."/>
            <person name="Sako Y."/>
            <person name="Sawabe T."/>
            <person name="Nakagawa S."/>
        </authorList>
    </citation>
    <scope>NUCLEOTIDE SEQUENCE [LARGE SCALE GENOMIC DNA]</scope>
    <source>
        <strain evidence="5 6">AC55</strain>
    </source>
</reference>
<keyword evidence="6" id="KW-1185">Reference proteome</keyword>
<evidence type="ECO:0000259" key="4">
    <source>
        <dbReference type="PROSITE" id="PS50987"/>
    </source>
</evidence>
<dbReference type="InterPro" id="IPR036388">
    <property type="entry name" value="WH-like_DNA-bd_sf"/>
</dbReference>